<dbReference type="EMBL" id="CAKLBY020000193">
    <property type="protein sequence ID" value="CAK7933102.1"/>
    <property type="molecule type" value="Genomic_DNA"/>
</dbReference>
<dbReference type="Proteomes" id="UP001162060">
    <property type="component" value="Unassembled WGS sequence"/>
</dbReference>
<dbReference type="PANTHER" id="PTHR13510:SF44">
    <property type="entry name" value="RABENOSYN-5"/>
    <property type="match status" value="1"/>
</dbReference>
<comment type="caution">
    <text evidence="1">The sequence shown here is derived from an EMBL/GenBank/DDBJ whole genome shotgun (WGS) entry which is preliminary data.</text>
</comment>
<gene>
    <name evidence="1" type="ORF">PM001_LOCUS18252</name>
</gene>
<sequence length="447" mass="49341">MKFTVPKNTLDPVKLSQTLQDAITEEADTVVRETVAASKFFVSNLASKLDPTHWKLVRTKDGVQVFRQRQKAIDHQAPDVFSSPLIQSSLGSHRHAMSRYCSRDSKSSSTQDLSGSQAFTFTPSGIAEDSVMEKMRPPEIALMALQGTIDGSLDDCMFGVITANDAEWRLRSSHINERFNNTWVLATIKEPTIQNPCQFLGVKWFTKKLPAVLSGVMQERDFLVIESVGFTRDSGGERVGYIILHSVTLRDIPEFTHLGMVRGSMSFCHIFRQSGPGKVDIFSRGFFDSRGDMPGRLSVAIAAEAAICCTNLVELAYMKKLRWLMSKLGKQNQRQGESRPCRCEACGNSFSKLLLSSTGSGVNCQICYNVVCAKCTVAKKIIMDVLVSGAVEEGTFHFCLKCFMTAKQRSGWDMVTSDLTHLSKHPTQSASTSVLETSSTSESVAHA</sequence>
<protein>
    <recommendedName>
        <fullName evidence="3">START-like domain</fullName>
    </recommendedName>
</protein>
<dbReference type="AlphaFoldDB" id="A0AAV1UGC8"/>
<accession>A0AAV1UGC8</accession>
<organism evidence="1 2">
    <name type="scientific">Peronospora matthiolae</name>
    <dbReference type="NCBI Taxonomy" id="2874970"/>
    <lineage>
        <taxon>Eukaryota</taxon>
        <taxon>Sar</taxon>
        <taxon>Stramenopiles</taxon>
        <taxon>Oomycota</taxon>
        <taxon>Peronosporomycetes</taxon>
        <taxon>Peronosporales</taxon>
        <taxon>Peronosporaceae</taxon>
        <taxon>Peronospora</taxon>
    </lineage>
</organism>
<dbReference type="InterPro" id="IPR023393">
    <property type="entry name" value="START-like_dom_sf"/>
</dbReference>
<name>A0AAV1UGC8_9STRA</name>
<evidence type="ECO:0008006" key="3">
    <source>
        <dbReference type="Google" id="ProtNLM"/>
    </source>
</evidence>
<dbReference type="InterPro" id="IPR052727">
    <property type="entry name" value="Rab4/Rab5_effector"/>
</dbReference>
<dbReference type="PANTHER" id="PTHR13510">
    <property type="entry name" value="FYVE-FINGER-CONTAINING RAB5 EFFECTOR PROTEIN RABENOSYN-5-RELATED"/>
    <property type="match status" value="1"/>
</dbReference>
<dbReference type="Gene3D" id="3.30.530.20">
    <property type="match status" value="1"/>
</dbReference>
<reference evidence="1" key="1">
    <citation type="submission" date="2024-01" db="EMBL/GenBank/DDBJ databases">
        <authorList>
            <person name="Webb A."/>
        </authorList>
    </citation>
    <scope>NUCLEOTIDE SEQUENCE</scope>
    <source>
        <strain evidence="1">Pm1</strain>
    </source>
</reference>
<proteinExistence type="predicted"/>
<evidence type="ECO:0000313" key="2">
    <source>
        <dbReference type="Proteomes" id="UP001162060"/>
    </source>
</evidence>
<evidence type="ECO:0000313" key="1">
    <source>
        <dbReference type="EMBL" id="CAK7933102.1"/>
    </source>
</evidence>